<accession>A0A225W2A9</accession>
<reference evidence="2" key="1">
    <citation type="submission" date="2017-03" db="EMBL/GenBank/DDBJ databases">
        <title>Phytopthora megakarya and P. palmivora, two closely related causual agents of cacao black pod achieved similar genome size and gene model numbers by different mechanisms.</title>
        <authorList>
            <person name="Ali S."/>
            <person name="Shao J."/>
            <person name="Larry D.J."/>
            <person name="Kronmiller B."/>
            <person name="Shen D."/>
            <person name="Strem M.D."/>
            <person name="Melnick R.L."/>
            <person name="Guiltinan M.J."/>
            <person name="Tyler B.M."/>
            <person name="Meinhardt L.W."/>
            <person name="Bailey B.A."/>
        </authorList>
    </citation>
    <scope>NUCLEOTIDE SEQUENCE [LARGE SCALE GENOMIC DNA]</scope>
    <source>
        <strain evidence="2">zdho120</strain>
    </source>
</reference>
<dbReference type="PANTHER" id="PTHR10492:SF57">
    <property type="entry name" value="ATP-DEPENDENT DNA HELICASE"/>
    <property type="match status" value="1"/>
</dbReference>
<dbReference type="GO" id="GO:0004386">
    <property type="term" value="F:helicase activity"/>
    <property type="evidence" value="ECO:0007669"/>
    <property type="project" value="UniProtKB-KW"/>
</dbReference>
<gene>
    <name evidence="1" type="ORF">PHMEG_00015039</name>
</gene>
<dbReference type="AlphaFoldDB" id="A0A225W2A9"/>
<keyword evidence="1" id="KW-0067">ATP-binding</keyword>
<proteinExistence type="predicted"/>
<comment type="caution">
    <text evidence="1">The sequence shown here is derived from an EMBL/GenBank/DDBJ whole genome shotgun (WGS) entry which is preliminary data.</text>
</comment>
<keyword evidence="1" id="KW-0347">Helicase</keyword>
<sequence length="179" mass="21512">MTIVILFKDVVDLDCWTHTTKKVRTDLLQLEWCRIHYINANRPRSRIESVRVDNRWVATYNSYLCQKYDCHVNVEVRSTVQYIKYLYTYVYKGQDRATVVLRERGRRDSNDENNTAEERVDEIKQYMDTMYLSSLEVCWKISNMMCKTNFIMSTDWLSTMKANTTYISLPMLEFMMLSR</sequence>
<keyword evidence="1" id="KW-0547">Nucleotide-binding</keyword>
<keyword evidence="2" id="KW-1185">Reference proteome</keyword>
<evidence type="ECO:0000313" key="2">
    <source>
        <dbReference type="Proteomes" id="UP000198211"/>
    </source>
</evidence>
<keyword evidence="1" id="KW-0378">Hydrolase</keyword>
<dbReference type="PANTHER" id="PTHR10492">
    <property type="match status" value="1"/>
</dbReference>
<name>A0A225W2A9_9STRA</name>
<organism evidence="1 2">
    <name type="scientific">Phytophthora megakarya</name>
    <dbReference type="NCBI Taxonomy" id="4795"/>
    <lineage>
        <taxon>Eukaryota</taxon>
        <taxon>Sar</taxon>
        <taxon>Stramenopiles</taxon>
        <taxon>Oomycota</taxon>
        <taxon>Peronosporomycetes</taxon>
        <taxon>Peronosporales</taxon>
        <taxon>Peronosporaceae</taxon>
        <taxon>Phytophthora</taxon>
    </lineage>
</organism>
<evidence type="ECO:0000313" key="1">
    <source>
        <dbReference type="EMBL" id="OWZ11873.1"/>
    </source>
</evidence>
<dbReference type="Proteomes" id="UP000198211">
    <property type="component" value="Unassembled WGS sequence"/>
</dbReference>
<dbReference type="OrthoDB" id="128836at2759"/>
<protein>
    <submittedName>
        <fullName evidence="1">Helitron helicase</fullName>
    </submittedName>
</protein>
<dbReference type="EMBL" id="NBNE01002003">
    <property type="protein sequence ID" value="OWZ11873.1"/>
    <property type="molecule type" value="Genomic_DNA"/>
</dbReference>
<dbReference type="STRING" id="4795.A0A225W2A9"/>